<feature type="region of interest" description="Disordered" evidence="4">
    <location>
        <begin position="169"/>
        <end position="223"/>
    </location>
</feature>
<comment type="caution">
    <text evidence="6">The sequence shown here is derived from an EMBL/GenBank/DDBJ whole genome shotgun (WGS) entry which is preliminary data.</text>
</comment>
<evidence type="ECO:0000256" key="4">
    <source>
        <dbReference type="SAM" id="MobiDB-lite"/>
    </source>
</evidence>
<keyword evidence="2 3" id="KW-0694">RNA-binding</keyword>
<dbReference type="Proteomes" id="UP001055712">
    <property type="component" value="Unassembled WGS sequence"/>
</dbReference>
<name>A0A9D4TVP9_CHLVU</name>
<reference evidence="6" key="2">
    <citation type="submission" date="2020-11" db="EMBL/GenBank/DDBJ databases">
        <authorList>
            <person name="Cecchin M."/>
            <person name="Marcolungo L."/>
            <person name="Rossato M."/>
            <person name="Girolomoni L."/>
            <person name="Cosentino E."/>
            <person name="Cuine S."/>
            <person name="Li-Beisson Y."/>
            <person name="Delledonne M."/>
            <person name="Ballottari M."/>
        </authorList>
    </citation>
    <scope>NUCLEOTIDE SEQUENCE</scope>
    <source>
        <strain evidence="6">211/11P</strain>
        <tissue evidence="6">Whole cell</tissue>
    </source>
</reference>
<evidence type="ECO:0000313" key="7">
    <source>
        <dbReference type="Proteomes" id="UP001055712"/>
    </source>
</evidence>
<proteinExistence type="predicted"/>
<accession>A0A9D4TVP9</accession>
<dbReference type="SUPFAM" id="SSF54928">
    <property type="entry name" value="RNA-binding domain, RBD"/>
    <property type="match status" value="2"/>
</dbReference>
<dbReference type="AlphaFoldDB" id="A0A9D4TVP9"/>
<dbReference type="EMBL" id="SIDB01000002">
    <property type="protein sequence ID" value="KAI3436074.1"/>
    <property type="molecule type" value="Genomic_DNA"/>
</dbReference>
<dbReference type="InterPro" id="IPR012677">
    <property type="entry name" value="Nucleotide-bd_a/b_plait_sf"/>
</dbReference>
<evidence type="ECO:0000256" key="3">
    <source>
        <dbReference type="PROSITE-ProRule" id="PRU00176"/>
    </source>
</evidence>
<dbReference type="PANTHER" id="PTHR48032">
    <property type="entry name" value="RNA-BINDING PROTEIN MUSASHI HOMOLOG RBP6"/>
    <property type="match status" value="1"/>
</dbReference>
<feature type="region of interest" description="Disordered" evidence="4">
    <location>
        <begin position="303"/>
        <end position="406"/>
    </location>
</feature>
<dbReference type="InterPro" id="IPR035979">
    <property type="entry name" value="RBD_domain_sf"/>
</dbReference>
<evidence type="ECO:0000259" key="5">
    <source>
        <dbReference type="PROSITE" id="PS50102"/>
    </source>
</evidence>
<dbReference type="Gene3D" id="3.30.70.330">
    <property type="match status" value="2"/>
</dbReference>
<dbReference type="GO" id="GO:0006417">
    <property type="term" value="P:regulation of translation"/>
    <property type="evidence" value="ECO:0007669"/>
    <property type="project" value="TreeGrafter"/>
</dbReference>
<dbReference type="CDD" id="cd12330">
    <property type="entry name" value="RRM2_Hrp1p"/>
    <property type="match status" value="1"/>
</dbReference>
<dbReference type="GO" id="GO:0003729">
    <property type="term" value="F:mRNA binding"/>
    <property type="evidence" value="ECO:0007669"/>
    <property type="project" value="TreeGrafter"/>
</dbReference>
<feature type="compositionally biased region" description="Low complexity" evidence="4">
    <location>
        <begin position="378"/>
        <end position="398"/>
    </location>
</feature>
<feature type="domain" description="RRM" evidence="5">
    <location>
        <begin position="100"/>
        <end position="178"/>
    </location>
</feature>
<protein>
    <recommendedName>
        <fullName evidence="5">RRM domain-containing protein</fullName>
    </recommendedName>
</protein>
<feature type="compositionally biased region" description="Low complexity" evidence="4">
    <location>
        <begin position="305"/>
        <end position="315"/>
    </location>
</feature>
<dbReference type="Pfam" id="PF00076">
    <property type="entry name" value="RRM_1"/>
    <property type="match status" value="2"/>
</dbReference>
<feature type="compositionally biased region" description="Gly residues" evidence="4">
    <location>
        <begin position="182"/>
        <end position="203"/>
    </location>
</feature>
<keyword evidence="1" id="KW-0677">Repeat</keyword>
<organism evidence="6 7">
    <name type="scientific">Chlorella vulgaris</name>
    <name type="common">Green alga</name>
    <dbReference type="NCBI Taxonomy" id="3077"/>
    <lineage>
        <taxon>Eukaryota</taxon>
        <taxon>Viridiplantae</taxon>
        <taxon>Chlorophyta</taxon>
        <taxon>core chlorophytes</taxon>
        <taxon>Trebouxiophyceae</taxon>
        <taxon>Chlorellales</taxon>
        <taxon>Chlorellaceae</taxon>
        <taxon>Chlorella clade</taxon>
        <taxon>Chlorella</taxon>
    </lineage>
</organism>
<evidence type="ECO:0000256" key="2">
    <source>
        <dbReference type="ARBA" id="ARBA00022884"/>
    </source>
</evidence>
<evidence type="ECO:0000313" key="6">
    <source>
        <dbReference type="EMBL" id="KAI3436074.1"/>
    </source>
</evidence>
<keyword evidence="7" id="KW-1185">Reference proteome</keyword>
<evidence type="ECO:0000256" key="1">
    <source>
        <dbReference type="ARBA" id="ARBA00022737"/>
    </source>
</evidence>
<dbReference type="SMART" id="SM00360">
    <property type="entry name" value="RRM"/>
    <property type="match status" value="2"/>
</dbReference>
<dbReference type="CDD" id="cd12325">
    <property type="entry name" value="RRM1_hnRNPA_hnRNPD_like"/>
    <property type="match status" value="1"/>
</dbReference>
<dbReference type="PANTHER" id="PTHR48032:SF6">
    <property type="entry name" value="RNA-BINDING (RRM_RBD_RNP MOTIFS) FAMILY PROTEIN"/>
    <property type="match status" value="1"/>
</dbReference>
<dbReference type="OrthoDB" id="1875751at2759"/>
<gene>
    <name evidence="6" type="ORF">D9Q98_002132</name>
</gene>
<reference evidence="6" key="1">
    <citation type="journal article" date="2019" name="Plant J.">
        <title>Chlorella vulgaris genome assembly and annotation reveals the molecular basis for metabolic acclimation to high light conditions.</title>
        <authorList>
            <person name="Cecchin M."/>
            <person name="Marcolungo L."/>
            <person name="Rossato M."/>
            <person name="Girolomoni L."/>
            <person name="Cosentino E."/>
            <person name="Cuine S."/>
            <person name="Li-Beisson Y."/>
            <person name="Delledonne M."/>
            <person name="Ballottari M."/>
        </authorList>
    </citation>
    <scope>NUCLEOTIDE SEQUENCE</scope>
    <source>
        <strain evidence="6">211/11P</strain>
    </source>
</reference>
<sequence length="406" mass="42141">MSDSGGPDEGSPRPSAKLFLGGLSWDTTEEKLRDHFSKYGSIVEAVVMRDRQTGRPRGFGFVTFTSPVAADSVVEDVHVIDGRQIDCKKSVPQEMKPKARKVFVGGLSPDTTEDQFREYFSQFGDVMEAQIMQDHMSGRSRGFGFVTFAEDSSAENVFAAGTMHDLGGKKVEVKPATPKGSGSLGRPGAGSGSSVRPGGGAAMPGGSRQMPPFGGGGGGGQALFSGQTGPAGYGGGAYGMYGFPQGMVPGPGSFGMGGMPFAGMGGGGGMAAPYMVMGGMGQMGQMGQMGGYPAGAQPFAFPSTGQGMPGYAAPAGGQGGGPPPSPFMHQGSVQQQQQQQQHHTPQPYPPRPLRMMSRNGSRGSARIDSASSLDQGTAQQQQHEQQQQQQHVASVQEQMGKVSLNE</sequence>
<dbReference type="PROSITE" id="PS50102">
    <property type="entry name" value="RRM"/>
    <property type="match status" value="2"/>
</dbReference>
<feature type="domain" description="RRM" evidence="5">
    <location>
        <begin position="16"/>
        <end position="109"/>
    </location>
</feature>
<dbReference type="InterPro" id="IPR000504">
    <property type="entry name" value="RRM_dom"/>
</dbReference>